<gene>
    <name evidence="3" type="ORF">X943_000417</name>
</gene>
<proteinExistence type="predicted"/>
<feature type="region of interest" description="Disordered" evidence="2">
    <location>
        <begin position="151"/>
        <end position="185"/>
    </location>
</feature>
<dbReference type="Proteomes" id="UP001195914">
    <property type="component" value="Unassembled WGS sequence"/>
</dbReference>
<organism evidence="3 4">
    <name type="scientific">Babesia divergens</name>
    <dbReference type="NCBI Taxonomy" id="32595"/>
    <lineage>
        <taxon>Eukaryota</taxon>
        <taxon>Sar</taxon>
        <taxon>Alveolata</taxon>
        <taxon>Apicomplexa</taxon>
        <taxon>Aconoidasida</taxon>
        <taxon>Piroplasmida</taxon>
        <taxon>Babesiidae</taxon>
        <taxon>Babesia</taxon>
    </lineage>
</organism>
<dbReference type="EMBL" id="JAHBMH010000003">
    <property type="protein sequence ID" value="KAK1940235.1"/>
    <property type="molecule type" value="Genomic_DNA"/>
</dbReference>
<accession>A0AAD9LKX7</accession>
<name>A0AAD9LKX7_BABDI</name>
<sequence>MTRGGVACREVADTDQHDVDVNEYYEEICTCEIVSGDMSKSGSGDEIDPDYVVVGGYGIDAQLGDSGEAIGNNVTQPLSLAGKKKCMGVISDGSLVASALASSGSDENDMRDMTPRPHGGENDANDPDFTLSDLVDASDLETMKRAEELQGELEDALSEDRRANDEPPSLLDEETQKFSSRTPSRKLKWVPKASIPTYMINVNDKVKIEDIGKLSITAKGKAAKLAAEKIEKMASKIKEAKQKLKEESDMTKLLAQQSRERVVAAEKARVNAAKQAREAEAERIRSEAVERRKMEANLKDRLKTEFEIKKDLLNKARRAVLRRGHDGVA</sequence>
<reference evidence="3" key="2">
    <citation type="submission" date="2021-05" db="EMBL/GenBank/DDBJ databases">
        <authorList>
            <person name="Pain A."/>
        </authorList>
    </citation>
    <scope>NUCLEOTIDE SEQUENCE</scope>
    <source>
        <strain evidence="3">1802A</strain>
    </source>
</reference>
<feature type="compositionally biased region" description="Basic and acidic residues" evidence="2">
    <location>
        <begin position="108"/>
        <end position="121"/>
    </location>
</feature>
<keyword evidence="1" id="KW-0175">Coiled coil</keyword>
<evidence type="ECO:0000313" key="4">
    <source>
        <dbReference type="Proteomes" id="UP001195914"/>
    </source>
</evidence>
<keyword evidence="4" id="KW-1185">Reference proteome</keyword>
<feature type="coiled-coil region" evidence="1">
    <location>
        <begin position="223"/>
        <end position="319"/>
    </location>
</feature>
<comment type="caution">
    <text evidence="3">The sequence shown here is derived from an EMBL/GenBank/DDBJ whole genome shotgun (WGS) entry which is preliminary data.</text>
</comment>
<evidence type="ECO:0000256" key="1">
    <source>
        <dbReference type="SAM" id="Coils"/>
    </source>
</evidence>
<evidence type="ECO:0000313" key="3">
    <source>
        <dbReference type="EMBL" id="KAK1940235.1"/>
    </source>
</evidence>
<evidence type="ECO:0000256" key="2">
    <source>
        <dbReference type="SAM" id="MobiDB-lite"/>
    </source>
</evidence>
<feature type="region of interest" description="Disordered" evidence="2">
    <location>
        <begin position="101"/>
        <end position="131"/>
    </location>
</feature>
<reference evidence="3" key="1">
    <citation type="journal article" date="2014" name="Nucleic Acids Res.">
        <title>The evolutionary dynamics of variant antigen genes in Babesia reveal a history of genomic innovation underlying host-parasite interaction.</title>
        <authorList>
            <person name="Jackson A.P."/>
            <person name="Otto T.D."/>
            <person name="Darby A."/>
            <person name="Ramaprasad A."/>
            <person name="Xia D."/>
            <person name="Echaide I.E."/>
            <person name="Farber M."/>
            <person name="Gahlot S."/>
            <person name="Gamble J."/>
            <person name="Gupta D."/>
            <person name="Gupta Y."/>
            <person name="Jackson L."/>
            <person name="Malandrin L."/>
            <person name="Malas T.B."/>
            <person name="Moussa E."/>
            <person name="Nair M."/>
            <person name="Reid A.J."/>
            <person name="Sanders M."/>
            <person name="Sharma J."/>
            <person name="Tracey A."/>
            <person name="Quail M.A."/>
            <person name="Weir W."/>
            <person name="Wastling J.M."/>
            <person name="Hall N."/>
            <person name="Willadsen P."/>
            <person name="Lingelbach K."/>
            <person name="Shiels B."/>
            <person name="Tait A."/>
            <person name="Berriman M."/>
            <person name="Allred D.R."/>
            <person name="Pain A."/>
        </authorList>
    </citation>
    <scope>NUCLEOTIDE SEQUENCE</scope>
    <source>
        <strain evidence="3">1802A</strain>
    </source>
</reference>
<dbReference type="AlphaFoldDB" id="A0AAD9LKX7"/>
<protein>
    <submittedName>
        <fullName evidence="3">Uncharacterized protein</fullName>
    </submittedName>
</protein>